<sequence>MKTLFALIVPLLVCPSLAYAEVQVGFSPDGGAEPLVLKTLSQATVSIDLAAYAFTSQQVAKVLLAAKRRGVSVRVLADKQSASKRYSAVTFLANQGVPVRLNDRYAIQHSKFALIDGETVQTGSLNYTHSAFTRNAENVVVIRGERAISQAYQQEFERLWAEGVPLNAHY</sequence>
<comment type="catalytic activity">
    <reaction evidence="1">
        <text>a 1,2-diacyl-sn-glycero-3-phosphocholine + H2O = a 1,2-diacyl-sn-glycero-3-phosphate + choline + H(+)</text>
        <dbReference type="Rhea" id="RHEA:14445"/>
        <dbReference type="ChEBI" id="CHEBI:15354"/>
        <dbReference type="ChEBI" id="CHEBI:15377"/>
        <dbReference type="ChEBI" id="CHEBI:15378"/>
        <dbReference type="ChEBI" id="CHEBI:57643"/>
        <dbReference type="ChEBI" id="CHEBI:58608"/>
        <dbReference type="EC" id="3.1.4.4"/>
    </reaction>
</comment>
<proteinExistence type="inferred from homology"/>
<dbReference type="InterPro" id="IPR025202">
    <property type="entry name" value="PLD-like_dom"/>
</dbReference>
<name>A0ABX5R751_9GAMM</name>
<accession>A0ABX5R751</accession>
<feature type="chain" id="PRO_5047506059" description="phospholipase D" evidence="7">
    <location>
        <begin position="21"/>
        <end position="170"/>
    </location>
</feature>
<dbReference type="Proteomes" id="UP000288804">
    <property type="component" value="Plasmid pCFS1934"/>
</dbReference>
<feature type="domain" description="PLD phosphodiesterase" evidence="8">
    <location>
        <begin position="104"/>
        <end position="131"/>
    </location>
</feature>
<geneLocation type="plasmid" evidence="10">
    <name>pcfs1934</name>
</geneLocation>
<dbReference type="EC" id="3.1.4.4" evidence="3"/>
<keyword evidence="5" id="KW-0442">Lipid degradation</keyword>
<comment type="similarity">
    <text evidence="2">Belongs to the phospholipase D family.</text>
</comment>
<evidence type="ECO:0000256" key="2">
    <source>
        <dbReference type="ARBA" id="ARBA00008664"/>
    </source>
</evidence>
<feature type="signal peptide" evidence="7">
    <location>
        <begin position="1"/>
        <end position="20"/>
    </location>
</feature>
<dbReference type="EMBL" id="CP032488">
    <property type="protein sequence ID" value="QAX81368.1"/>
    <property type="molecule type" value="Genomic_DNA"/>
</dbReference>
<gene>
    <name evidence="9" type="ORF">D5F51_22590</name>
</gene>
<keyword evidence="6" id="KW-0443">Lipid metabolism</keyword>
<evidence type="ECO:0000313" key="10">
    <source>
        <dbReference type="Proteomes" id="UP000288804"/>
    </source>
</evidence>
<dbReference type="PANTHER" id="PTHR43856">
    <property type="entry name" value="CARDIOLIPIN HYDROLASE"/>
    <property type="match status" value="1"/>
</dbReference>
<dbReference type="InterPro" id="IPR051406">
    <property type="entry name" value="PLD_domain"/>
</dbReference>
<evidence type="ECO:0000313" key="9">
    <source>
        <dbReference type="EMBL" id="QAX81368.1"/>
    </source>
</evidence>
<evidence type="ECO:0000256" key="5">
    <source>
        <dbReference type="ARBA" id="ARBA00022963"/>
    </source>
</evidence>
<dbReference type="Gene3D" id="3.30.870.10">
    <property type="entry name" value="Endonuclease Chain A"/>
    <property type="match status" value="1"/>
</dbReference>
<dbReference type="Pfam" id="PF13091">
    <property type="entry name" value="PLDc_2"/>
    <property type="match status" value="1"/>
</dbReference>
<keyword evidence="10" id="KW-1185">Reference proteome</keyword>
<dbReference type="RefSeq" id="WP_129199608.1">
    <property type="nucleotide sequence ID" value="NZ_CABHXI010000052.1"/>
</dbReference>
<evidence type="ECO:0000256" key="7">
    <source>
        <dbReference type="SAM" id="SignalP"/>
    </source>
</evidence>
<dbReference type="PANTHER" id="PTHR43856:SF1">
    <property type="entry name" value="MITOCHONDRIAL CARDIOLIPIN HYDROLASE"/>
    <property type="match status" value="1"/>
</dbReference>
<dbReference type="SUPFAM" id="SSF56024">
    <property type="entry name" value="Phospholipase D/nuclease"/>
    <property type="match status" value="1"/>
</dbReference>
<keyword evidence="4" id="KW-0378">Hydrolase</keyword>
<evidence type="ECO:0000256" key="6">
    <source>
        <dbReference type="ARBA" id="ARBA00023098"/>
    </source>
</evidence>
<dbReference type="PROSITE" id="PS50035">
    <property type="entry name" value="PLD"/>
    <property type="match status" value="1"/>
</dbReference>
<keyword evidence="9" id="KW-0614">Plasmid</keyword>
<evidence type="ECO:0000256" key="3">
    <source>
        <dbReference type="ARBA" id="ARBA00012027"/>
    </source>
</evidence>
<protein>
    <recommendedName>
        <fullName evidence="3">phospholipase D</fullName>
        <ecNumber evidence="3">3.1.4.4</ecNumber>
    </recommendedName>
</protein>
<organism evidence="9 10">
    <name type="scientific">Yersinia hibernica</name>
    <dbReference type="NCBI Taxonomy" id="2339259"/>
    <lineage>
        <taxon>Bacteria</taxon>
        <taxon>Pseudomonadati</taxon>
        <taxon>Pseudomonadota</taxon>
        <taxon>Gammaproteobacteria</taxon>
        <taxon>Enterobacterales</taxon>
        <taxon>Yersiniaceae</taxon>
        <taxon>Yersinia</taxon>
    </lineage>
</organism>
<dbReference type="InterPro" id="IPR001736">
    <property type="entry name" value="PLipase_D/transphosphatidylase"/>
</dbReference>
<evidence type="ECO:0000256" key="1">
    <source>
        <dbReference type="ARBA" id="ARBA00000798"/>
    </source>
</evidence>
<evidence type="ECO:0000256" key="4">
    <source>
        <dbReference type="ARBA" id="ARBA00022801"/>
    </source>
</evidence>
<evidence type="ECO:0000259" key="8">
    <source>
        <dbReference type="PROSITE" id="PS50035"/>
    </source>
</evidence>
<reference evidence="10" key="1">
    <citation type="submission" date="2018-09" db="EMBL/GenBank/DDBJ databases">
        <title>Yersinia hibernicus sp. nov.</title>
        <authorList>
            <person name="Nguyen S.V."/>
            <person name="Mundanda D.M."/>
            <person name="Anes J."/>
            <person name="Fanning S."/>
        </authorList>
    </citation>
    <scope>NUCLEOTIDE SEQUENCE [LARGE SCALE GENOMIC DNA]</scope>
    <source>
        <strain evidence="10">CFS1934</strain>
        <plasmid evidence="10">pcfs1934</plasmid>
    </source>
</reference>
<keyword evidence="7" id="KW-0732">Signal</keyword>
<dbReference type="CDD" id="cd09170">
    <property type="entry name" value="PLDc_Nuc"/>
    <property type="match status" value="1"/>
</dbReference>